<feature type="domain" description="Rad50/SbcC-type AAA" evidence="2">
    <location>
        <begin position="6"/>
        <end position="248"/>
    </location>
</feature>
<dbReference type="PANTHER" id="PTHR32182">
    <property type="entry name" value="DNA REPLICATION AND REPAIR PROTEIN RECF"/>
    <property type="match status" value="1"/>
</dbReference>
<dbReference type="Pfam" id="PF13476">
    <property type="entry name" value="AAA_23"/>
    <property type="match status" value="1"/>
</dbReference>
<keyword evidence="4" id="KW-1185">Reference proteome</keyword>
<comment type="caution">
    <text evidence="3">The sequence shown here is derived from an EMBL/GenBank/DDBJ whole genome shotgun (WGS) entry which is preliminary data.</text>
</comment>
<dbReference type="RefSeq" id="WP_309861323.1">
    <property type="nucleotide sequence ID" value="NZ_JAVDQG010000001.1"/>
</dbReference>
<evidence type="ECO:0000313" key="4">
    <source>
        <dbReference type="Proteomes" id="UP001185012"/>
    </source>
</evidence>
<dbReference type="SUPFAM" id="SSF75712">
    <property type="entry name" value="Rad50 coiled-coil Zn hook"/>
    <property type="match status" value="1"/>
</dbReference>
<dbReference type="InterPro" id="IPR038729">
    <property type="entry name" value="Rad50/SbcC_AAA"/>
</dbReference>
<gene>
    <name evidence="3" type="ORF">JOE21_000247</name>
</gene>
<dbReference type="Gene3D" id="3.40.50.300">
    <property type="entry name" value="P-loop containing nucleotide triphosphate hydrolases"/>
    <property type="match status" value="1"/>
</dbReference>
<accession>A0ABU1IJC1</accession>
<feature type="coiled-coil region" evidence="1">
    <location>
        <begin position="173"/>
        <end position="227"/>
    </location>
</feature>
<dbReference type="SUPFAM" id="SSF52540">
    <property type="entry name" value="P-loop containing nucleoside triphosphate hydrolases"/>
    <property type="match status" value="1"/>
</dbReference>
<evidence type="ECO:0000313" key="3">
    <source>
        <dbReference type="EMBL" id="MDR6224259.1"/>
    </source>
</evidence>
<sequence>MKGFQRVVIENFQSHGRTEIDLTDGLNVFVGPSDSGKSAILRALRWLLYNQPRGSDFIRAGKDRCRVALTLTDGVTIVRERSPSVNRYTLRDPDGNERVFEGFGGNVPLEVMEAHGMHPLKMDTDWNLPAQFGTQLEGPFLLSETGGVKAKSIGRVSGAHLIDLALQSTAKDQKNLAVEMRHLSREVERLDEALKPYAPLPEQVRVLAQSESRYAEAKKKEEVLNRLLHLRESWALCKEKKKKTRRQLDSLESLPMLESRLTGMEEGLRRTKELLRIRRQFHDHRRERERTEKVLKETARCEEAELGLQDLGEAVRRLASWVELRERHSTILREREGLIRLRDEAKQADAISVDAWEERLQRLRKLERLSPRLKQLSRTRRNWEGWIKRTEHLPAKEMERITADMERLRTLRGASDRLTDLRRRLSEGKKFRRQKEEEMETGVRLLVDAFRRLGRCPTCGSPVNGDVVEHIMEEVGGGWSRAAAGTENQRDEGQTG</sequence>
<dbReference type="InterPro" id="IPR027417">
    <property type="entry name" value="P-loop_NTPase"/>
</dbReference>
<dbReference type="EMBL" id="JAVDQG010000001">
    <property type="protein sequence ID" value="MDR6224259.1"/>
    <property type="molecule type" value="Genomic_DNA"/>
</dbReference>
<dbReference type="PANTHER" id="PTHR32182:SF0">
    <property type="entry name" value="DNA REPLICATION AND REPAIR PROTEIN RECF"/>
    <property type="match status" value="1"/>
</dbReference>
<reference evidence="3 4" key="1">
    <citation type="submission" date="2023-07" db="EMBL/GenBank/DDBJ databases">
        <title>Genomic Encyclopedia of Type Strains, Phase IV (KMG-IV): sequencing the most valuable type-strain genomes for metagenomic binning, comparative biology and taxonomic classification.</title>
        <authorList>
            <person name="Goeker M."/>
        </authorList>
    </citation>
    <scope>NUCLEOTIDE SEQUENCE [LARGE SCALE GENOMIC DNA]</scope>
    <source>
        <strain evidence="3 4">DSM 45903</strain>
    </source>
</reference>
<keyword evidence="3" id="KW-0540">Nuclease</keyword>
<name>A0ABU1IJC1_9BACL</name>
<dbReference type="GO" id="GO:0004527">
    <property type="term" value="F:exonuclease activity"/>
    <property type="evidence" value="ECO:0007669"/>
    <property type="project" value="UniProtKB-KW"/>
</dbReference>
<keyword evidence="1" id="KW-0175">Coiled coil</keyword>
<evidence type="ECO:0000259" key="2">
    <source>
        <dbReference type="Pfam" id="PF13476"/>
    </source>
</evidence>
<protein>
    <submittedName>
        <fullName evidence="3">Exonuclease SbcC</fullName>
    </submittedName>
</protein>
<evidence type="ECO:0000256" key="1">
    <source>
        <dbReference type="SAM" id="Coils"/>
    </source>
</evidence>
<organism evidence="3 4">
    <name type="scientific">Desmospora profundinema</name>
    <dbReference type="NCBI Taxonomy" id="1571184"/>
    <lineage>
        <taxon>Bacteria</taxon>
        <taxon>Bacillati</taxon>
        <taxon>Bacillota</taxon>
        <taxon>Bacilli</taxon>
        <taxon>Bacillales</taxon>
        <taxon>Thermoactinomycetaceae</taxon>
        <taxon>Desmospora</taxon>
    </lineage>
</organism>
<proteinExistence type="predicted"/>
<keyword evidence="3" id="KW-0378">Hydrolase</keyword>
<keyword evidence="3" id="KW-0269">Exonuclease</keyword>
<dbReference type="Proteomes" id="UP001185012">
    <property type="component" value="Unassembled WGS sequence"/>
</dbReference>